<reference evidence="2" key="1">
    <citation type="submission" date="2023-07" db="EMBL/GenBank/DDBJ databases">
        <title>Fictibacillus sp. isolated from freshwater pond.</title>
        <authorList>
            <person name="Kirdat K."/>
            <person name="Bhat A."/>
            <person name="Mourya A."/>
            <person name="Yadav A."/>
        </authorList>
    </citation>
    <scope>NUCLEOTIDE SEQUENCE</scope>
    <source>
        <strain evidence="2">NE201</strain>
    </source>
</reference>
<feature type="compositionally biased region" description="Low complexity" evidence="1">
    <location>
        <begin position="70"/>
        <end position="85"/>
    </location>
</feature>
<dbReference type="RefSeq" id="WP_301166004.1">
    <property type="nucleotide sequence ID" value="NZ_JAUHTR010000005.1"/>
</dbReference>
<protein>
    <submittedName>
        <fullName evidence="2">Uncharacterized protein</fullName>
    </submittedName>
</protein>
<feature type="compositionally biased region" description="Basic and acidic residues" evidence="1">
    <location>
        <begin position="113"/>
        <end position="127"/>
    </location>
</feature>
<dbReference type="EMBL" id="JAUHTR010000005">
    <property type="protein sequence ID" value="MDN4524958.1"/>
    <property type="molecule type" value="Genomic_DNA"/>
</dbReference>
<organism evidence="2 3">
    <name type="scientific">Fictibacillus fluitans</name>
    <dbReference type="NCBI Taxonomy" id="3058422"/>
    <lineage>
        <taxon>Bacteria</taxon>
        <taxon>Bacillati</taxon>
        <taxon>Bacillota</taxon>
        <taxon>Bacilli</taxon>
        <taxon>Bacillales</taxon>
        <taxon>Fictibacillaceae</taxon>
        <taxon>Fictibacillus</taxon>
    </lineage>
</organism>
<keyword evidence="3" id="KW-1185">Reference proteome</keyword>
<feature type="region of interest" description="Disordered" evidence="1">
    <location>
        <begin position="27"/>
        <end position="141"/>
    </location>
</feature>
<evidence type="ECO:0000256" key="1">
    <source>
        <dbReference type="SAM" id="MobiDB-lite"/>
    </source>
</evidence>
<comment type="caution">
    <text evidence="2">The sequence shown here is derived from an EMBL/GenBank/DDBJ whole genome shotgun (WGS) entry which is preliminary data.</text>
</comment>
<evidence type="ECO:0000313" key="2">
    <source>
        <dbReference type="EMBL" id="MDN4524958.1"/>
    </source>
</evidence>
<sequence>MLPILFIAVAVILIVALIVINTRAFSSRNQEDSPVDEPKQSPDTDKPVGEFLSEETSAAVDHHQEQDQEPAAPSSPKGKAPAVASDPNSMGDDEYRKALQKLKTKPSPPAPAKAREKLSMKDNDYRNALKSMQQKRDNEKP</sequence>
<feature type="compositionally biased region" description="Basic and acidic residues" evidence="1">
    <location>
        <begin position="36"/>
        <end position="48"/>
    </location>
</feature>
<evidence type="ECO:0000313" key="3">
    <source>
        <dbReference type="Proteomes" id="UP001172721"/>
    </source>
</evidence>
<proteinExistence type="predicted"/>
<accession>A0ABT8HVZ9</accession>
<name>A0ABT8HVZ9_9BACL</name>
<dbReference type="Proteomes" id="UP001172721">
    <property type="component" value="Unassembled WGS sequence"/>
</dbReference>
<gene>
    <name evidence="2" type="ORF">QYB97_10745</name>
</gene>